<protein>
    <recommendedName>
        <fullName evidence="9">DUF445 domain-containing protein</fullName>
    </recommendedName>
</protein>
<feature type="transmembrane region" description="Helical" evidence="6">
    <location>
        <begin position="12"/>
        <end position="35"/>
    </location>
</feature>
<gene>
    <name evidence="7" type="ORF">HMPREF3180_01458</name>
</gene>
<dbReference type="EMBL" id="LSDD01000103">
    <property type="protein sequence ID" value="KXB64194.1"/>
    <property type="molecule type" value="Genomic_DNA"/>
</dbReference>
<organism evidence="7 8">
    <name type="scientific">Leptotrichia wadei</name>
    <dbReference type="NCBI Taxonomy" id="157687"/>
    <lineage>
        <taxon>Bacteria</taxon>
        <taxon>Fusobacteriati</taxon>
        <taxon>Fusobacteriota</taxon>
        <taxon>Fusobacteriia</taxon>
        <taxon>Fusobacteriales</taxon>
        <taxon>Leptotrichiaceae</taxon>
        <taxon>Leptotrichia</taxon>
    </lineage>
</organism>
<evidence type="ECO:0008006" key="9">
    <source>
        <dbReference type="Google" id="ProtNLM"/>
    </source>
</evidence>
<dbReference type="GO" id="GO:0012505">
    <property type="term" value="C:endomembrane system"/>
    <property type="evidence" value="ECO:0007669"/>
    <property type="project" value="UniProtKB-SubCell"/>
</dbReference>
<evidence type="ECO:0000256" key="4">
    <source>
        <dbReference type="ARBA" id="ARBA00022989"/>
    </source>
</evidence>
<keyword evidence="8" id="KW-1185">Reference proteome</keyword>
<dbReference type="AlphaFoldDB" id="A0A134A940"/>
<evidence type="ECO:0000313" key="7">
    <source>
        <dbReference type="EMBL" id="KXB64194.1"/>
    </source>
</evidence>
<dbReference type="InterPro" id="IPR007383">
    <property type="entry name" value="DUF445"/>
</dbReference>
<evidence type="ECO:0000256" key="5">
    <source>
        <dbReference type="ARBA" id="ARBA00023136"/>
    </source>
</evidence>
<name>A0A134A940_9FUSO</name>
<evidence type="ECO:0000256" key="3">
    <source>
        <dbReference type="ARBA" id="ARBA00022692"/>
    </source>
</evidence>
<dbReference type="PANTHER" id="PTHR35791:SF1">
    <property type="entry name" value="UPF0754 MEMBRANE PROTEIN YHEB"/>
    <property type="match status" value="1"/>
</dbReference>
<comment type="subcellular location">
    <subcellularLocation>
        <location evidence="1">Endomembrane system</location>
    </subcellularLocation>
</comment>
<keyword evidence="5 6" id="KW-0472">Membrane</keyword>
<dbReference type="Pfam" id="PF04286">
    <property type="entry name" value="DUF445"/>
    <property type="match status" value="1"/>
</dbReference>
<evidence type="ECO:0000256" key="2">
    <source>
        <dbReference type="ARBA" id="ARBA00008053"/>
    </source>
</evidence>
<comment type="similarity">
    <text evidence="2">Belongs to the UPF0754 family.</text>
</comment>
<dbReference type="PATRIC" id="fig|157687.3.peg.1452"/>
<dbReference type="Proteomes" id="UP000070483">
    <property type="component" value="Unassembled WGS sequence"/>
</dbReference>
<keyword evidence="3 6" id="KW-0812">Transmembrane</keyword>
<reference evidence="8" key="1">
    <citation type="submission" date="2016-01" db="EMBL/GenBank/DDBJ databases">
        <authorList>
            <person name="Mitreva M."/>
            <person name="Pepin K.H."/>
            <person name="Mihindukulasuriya K.A."/>
            <person name="Fulton R."/>
            <person name="Fronick C."/>
            <person name="O'Laughlin M."/>
            <person name="Miner T."/>
            <person name="Herter B."/>
            <person name="Rosa B.A."/>
            <person name="Cordes M."/>
            <person name="Tomlinson C."/>
            <person name="Wollam A."/>
            <person name="Palsikar V.B."/>
            <person name="Mardis E.R."/>
            <person name="Wilson R.K."/>
        </authorList>
    </citation>
    <scope>NUCLEOTIDE SEQUENCE [LARGE SCALE GENOMIC DNA]</scope>
    <source>
        <strain evidence="8">KA00185</strain>
    </source>
</reference>
<evidence type="ECO:0000256" key="6">
    <source>
        <dbReference type="SAM" id="Phobius"/>
    </source>
</evidence>
<proteinExistence type="inferred from homology"/>
<evidence type="ECO:0000313" key="8">
    <source>
        <dbReference type="Proteomes" id="UP000070483"/>
    </source>
</evidence>
<dbReference type="STRING" id="157687.HMPREF3180_01458"/>
<comment type="caution">
    <text evidence="7">The sequence shown here is derived from an EMBL/GenBank/DDBJ whole genome shotgun (WGS) entry which is preliminary data.</text>
</comment>
<keyword evidence="4 6" id="KW-1133">Transmembrane helix</keyword>
<dbReference type="PANTHER" id="PTHR35791">
    <property type="entry name" value="UPF0754 MEMBRANE PROTEIN YHEB"/>
    <property type="match status" value="1"/>
</dbReference>
<accession>A0A134A940</accession>
<feature type="transmembrane region" description="Helical" evidence="6">
    <location>
        <begin position="189"/>
        <end position="209"/>
    </location>
</feature>
<evidence type="ECO:0000256" key="1">
    <source>
        <dbReference type="ARBA" id="ARBA00004308"/>
    </source>
</evidence>
<sequence>MEEKLENLLIQLAIMVFVGILIGWFTNYLAIKLLFRPYKEVNFLFFKIQGLIPKNRDKISENIADTIEKELISVKYITEKLKDSDVINDEVLDKLLDKIIGEKLKKSILEKNPLLKMFLNDSVIEKIKAYFKKAILENKEEIVEEILKIAEDKIDFKEIMLEKMKNFSLEEMEKIILSVSKNELKHIEIIGGVLGGIIALFQFFIMLLLKQI</sequence>